<evidence type="ECO:0000256" key="6">
    <source>
        <dbReference type="ARBA" id="ARBA00023235"/>
    </source>
</evidence>
<evidence type="ECO:0000256" key="8">
    <source>
        <dbReference type="PIRNR" id="PIRNR005096"/>
    </source>
</evidence>
<dbReference type="InterPro" id="IPR047215">
    <property type="entry name" value="Galactose_mutarotase-like"/>
</dbReference>
<dbReference type="RefSeq" id="WP_242381087.1">
    <property type="nucleotide sequence ID" value="NZ_JAKRKC020000002.1"/>
</dbReference>
<evidence type="ECO:0000256" key="1">
    <source>
        <dbReference type="ARBA" id="ARBA00001614"/>
    </source>
</evidence>
<evidence type="ECO:0000256" key="4">
    <source>
        <dbReference type="ARBA" id="ARBA00013185"/>
    </source>
</evidence>
<name>A0ABT0G2H6_9ACTN</name>
<gene>
    <name evidence="10" type="ORF">MF672_034210</name>
</gene>
<sequence length="400" mass="42924">MSSSTRSTPARLVLAVRVALVAVLALAASLVAAPPAAAGATAASGGGGPSVTRKHFGTLSDGTKVDVYTLRNARGMRVRILTYGGIIQSIEVPDAAGRYANVTLGFDNLSDYVKKSPYFGAIVGRYANRIAKGRFTLDGRTYRLATNDGPNHLHGGVKGFDKRVWAASPFERGGSAGLALTYTSRNGEEHYPGTLRVRVVYTLTPGNEIRMDYRATTTRPTIVNLTNHAYFNLRGEGNGTILGHRMQINASRYTPVGKTLIPTGKIARLAGTPLDFRRPTAIGARIGSKNQQITFGGGYDHNYVLDRGGHGLTLAAKVVEPSSGRVLEVVTDQPGVQFYSGNFLDGTLRGTGGRLYPKRSGFTLESQHYPDSPNHGNFPSTVLRPGDVYRTTTIYAFSTR</sequence>
<dbReference type="PANTHER" id="PTHR10091">
    <property type="entry name" value="ALDOSE-1-EPIMERASE"/>
    <property type="match status" value="1"/>
</dbReference>
<comment type="caution">
    <text evidence="10">The sequence shown here is derived from an EMBL/GenBank/DDBJ whole genome shotgun (WGS) entry which is preliminary data.</text>
</comment>
<proteinExistence type="inferred from homology"/>
<dbReference type="EC" id="5.1.3.3" evidence="4 8"/>
<keyword evidence="9" id="KW-0732">Signal</keyword>
<dbReference type="Pfam" id="PF01263">
    <property type="entry name" value="Aldose_epim"/>
    <property type="match status" value="1"/>
</dbReference>
<reference evidence="10 11" key="1">
    <citation type="submission" date="2022-04" db="EMBL/GenBank/DDBJ databases">
        <title>Genome draft of Actinomadura sp. ATCC 31491.</title>
        <authorList>
            <person name="Shi X."/>
            <person name="Du Y."/>
        </authorList>
    </citation>
    <scope>NUCLEOTIDE SEQUENCE [LARGE SCALE GENOMIC DNA]</scope>
    <source>
        <strain evidence="10 11">ATCC 31491</strain>
    </source>
</reference>
<dbReference type="SUPFAM" id="SSF74650">
    <property type="entry name" value="Galactose mutarotase-like"/>
    <property type="match status" value="1"/>
</dbReference>
<keyword evidence="7 8" id="KW-0119">Carbohydrate metabolism</keyword>
<comment type="pathway">
    <text evidence="2 8">Carbohydrate metabolism; hexose metabolism.</text>
</comment>
<evidence type="ECO:0000313" key="11">
    <source>
        <dbReference type="Proteomes" id="UP001317259"/>
    </source>
</evidence>
<comment type="similarity">
    <text evidence="3 8">Belongs to the aldose epimerase family.</text>
</comment>
<dbReference type="InterPro" id="IPR015443">
    <property type="entry name" value="Aldose_1-epimerase"/>
</dbReference>
<dbReference type="PANTHER" id="PTHR10091:SF0">
    <property type="entry name" value="GALACTOSE MUTAROTASE"/>
    <property type="match status" value="1"/>
</dbReference>
<dbReference type="Gene3D" id="2.70.98.10">
    <property type="match status" value="1"/>
</dbReference>
<dbReference type="PROSITE" id="PS00545">
    <property type="entry name" value="ALDOSE_1_EPIMERASE"/>
    <property type="match status" value="1"/>
</dbReference>
<feature type="signal peptide" evidence="9">
    <location>
        <begin position="1"/>
        <end position="27"/>
    </location>
</feature>
<dbReference type="InterPro" id="IPR008183">
    <property type="entry name" value="Aldose_1/G6P_1-epimerase"/>
</dbReference>
<evidence type="ECO:0000256" key="5">
    <source>
        <dbReference type="ARBA" id="ARBA00014165"/>
    </source>
</evidence>
<comment type="catalytic activity">
    <reaction evidence="1 8">
        <text>alpha-D-glucose = beta-D-glucose</text>
        <dbReference type="Rhea" id="RHEA:10264"/>
        <dbReference type="ChEBI" id="CHEBI:15903"/>
        <dbReference type="ChEBI" id="CHEBI:17925"/>
        <dbReference type="EC" id="5.1.3.3"/>
    </reaction>
</comment>
<dbReference type="CDD" id="cd09019">
    <property type="entry name" value="galactose_mutarotase_like"/>
    <property type="match status" value="1"/>
</dbReference>
<dbReference type="NCBIfam" id="NF008277">
    <property type="entry name" value="PRK11055.1"/>
    <property type="match status" value="1"/>
</dbReference>
<dbReference type="InterPro" id="IPR014718">
    <property type="entry name" value="GH-type_carb-bd"/>
</dbReference>
<dbReference type="InterPro" id="IPR011013">
    <property type="entry name" value="Gal_mutarotase_sf_dom"/>
</dbReference>
<dbReference type="Proteomes" id="UP001317259">
    <property type="component" value="Unassembled WGS sequence"/>
</dbReference>
<feature type="chain" id="PRO_5046662508" description="Aldose 1-epimerase" evidence="9">
    <location>
        <begin position="28"/>
        <end position="400"/>
    </location>
</feature>
<evidence type="ECO:0000313" key="10">
    <source>
        <dbReference type="EMBL" id="MCK2218811.1"/>
    </source>
</evidence>
<accession>A0ABT0G2H6</accession>
<evidence type="ECO:0000256" key="2">
    <source>
        <dbReference type="ARBA" id="ARBA00005028"/>
    </source>
</evidence>
<keyword evidence="6 8" id="KW-0413">Isomerase</keyword>
<keyword evidence="11" id="KW-1185">Reference proteome</keyword>
<protein>
    <recommendedName>
        <fullName evidence="5 8">Aldose 1-epimerase</fullName>
        <ecNumber evidence="4 8">5.1.3.3</ecNumber>
    </recommendedName>
</protein>
<dbReference type="PIRSF" id="PIRSF005096">
    <property type="entry name" value="GALM"/>
    <property type="match status" value="1"/>
</dbReference>
<evidence type="ECO:0000256" key="9">
    <source>
        <dbReference type="SAM" id="SignalP"/>
    </source>
</evidence>
<dbReference type="InterPro" id="IPR018052">
    <property type="entry name" value="Ald1_epimerase_CS"/>
</dbReference>
<evidence type="ECO:0000256" key="7">
    <source>
        <dbReference type="ARBA" id="ARBA00023277"/>
    </source>
</evidence>
<evidence type="ECO:0000256" key="3">
    <source>
        <dbReference type="ARBA" id="ARBA00006206"/>
    </source>
</evidence>
<dbReference type="EMBL" id="JAKRKC020000002">
    <property type="protein sequence ID" value="MCK2218811.1"/>
    <property type="molecule type" value="Genomic_DNA"/>
</dbReference>
<organism evidence="10 11">
    <name type="scientific">Actinomadura luzonensis</name>
    <dbReference type="NCBI Taxonomy" id="2805427"/>
    <lineage>
        <taxon>Bacteria</taxon>
        <taxon>Bacillati</taxon>
        <taxon>Actinomycetota</taxon>
        <taxon>Actinomycetes</taxon>
        <taxon>Streptosporangiales</taxon>
        <taxon>Thermomonosporaceae</taxon>
        <taxon>Actinomadura</taxon>
    </lineage>
</organism>